<evidence type="ECO:0000256" key="1">
    <source>
        <dbReference type="ARBA" id="ARBA00043978"/>
    </source>
</evidence>
<proteinExistence type="inferred from homology"/>
<evidence type="ECO:0008006" key="3">
    <source>
        <dbReference type="Google" id="ProtNLM"/>
    </source>
</evidence>
<protein>
    <recommendedName>
        <fullName evidence="3">Ycf54</fullName>
    </recommendedName>
</protein>
<evidence type="ECO:0000313" key="2">
    <source>
        <dbReference type="EMBL" id="AXI97049.1"/>
    </source>
</evidence>
<gene>
    <name evidence="2" type="primary">ycf54</name>
</gene>
<reference evidence="2" key="1">
    <citation type="submission" date="2018-05" db="EMBL/GenBank/DDBJ databases">
        <title>Organellar genomes of Gracilariaceae.</title>
        <authorList>
            <person name="Iha C."/>
            <person name="Oliveira M.C."/>
        </authorList>
    </citation>
    <scope>NUCLEOTIDE SEQUENCE</scope>
</reference>
<dbReference type="PANTHER" id="PTHR35319">
    <property type="match status" value="1"/>
</dbReference>
<dbReference type="EMBL" id="MH396014">
    <property type="protein sequence ID" value="AXI97049.1"/>
    <property type="molecule type" value="Genomic_DNA"/>
</dbReference>
<dbReference type="AlphaFoldDB" id="A0A345U9B3"/>
<keyword evidence="2" id="KW-0150">Chloroplast</keyword>
<dbReference type="Pfam" id="PF10674">
    <property type="entry name" value="Ycf54"/>
    <property type="match status" value="1"/>
</dbReference>
<accession>A0A345U9B3</accession>
<dbReference type="Gene3D" id="3.30.70.1860">
    <property type="entry name" value="Uncharacterised protein family Ycf54"/>
    <property type="match status" value="1"/>
</dbReference>
<organism evidence="2">
    <name type="scientific">Gracilariopsis longissima</name>
    <dbReference type="NCBI Taxonomy" id="172976"/>
    <lineage>
        <taxon>Eukaryota</taxon>
        <taxon>Rhodophyta</taxon>
        <taxon>Florideophyceae</taxon>
        <taxon>Rhodymeniophycidae</taxon>
        <taxon>Gracilariales</taxon>
        <taxon>Gracilariaceae</taxon>
        <taxon>Gracilariopsis</taxon>
    </lineage>
</organism>
<dbReference type="GeneID" id="37623659"/>
<dbReference type="InterPro" id="IPR038409">
    <property type="entry name" value="Ycf54-like_sf"/>
</dbReference>
<dbReference type="RefSeq" id="YP_009511172.1">
    <property type="nucleotide sequence ID" value="NC_039143.1"/>
</dbReference>
<name>A0A345U9B3_9FLOR</name>
<dbReference type="PANTHER" id="PTHR35319:SF2">
    <property type="entry name" value="YCF54"/>
    <property type="match status" value="1"/>
</dbReference>
<geneLocation type="chloroplast" evidence="2"/>
<sequence>MNHYYFVIASKHFLMNEEPIEEILRERTVHYKNIQKDIDFWFITNPYFIKSLHINHINKELPENYAAIVSIDQKFIQWLKLRIGFVVIGQFQSDYLLSNIKYT</sequence>
<dbReference type="InterPro" id="IPR019616">
    <property type="entry name" value="Ycf54"/>
</dbReference>
<comment type="similarity">
    <text evidence="1">Belongs to the ycf54 family.</text>
</comment>
<keyword evidence="2" id="KW-0934">Plastid</keyword>